<evidence type="ECO:0000256" key="1">
    <source>
        <dbReference type="SAM" id="MobiDB-lite"/>
    </source>
</evidence>
<feature type="signal peptide" evidence="2">
    <location>
        <begin position="1"/>
        <end position="41"/>
    </location>
</feature>
<evidence type="ECO:0000313" key="3">
    <source>
        <dbReference type="EMBL" id="MBW60680.1"/>
    </source>
</evidence>
<accession>A0A2M4C5U0</accession>
<dbReference type="EMBL" id="GGFJ01011539">
    <property type="protein sequence ID" value="MBW60680.1"/>
    <property type="molecule type" value="Transcribed_RNA"/>
</dbReference>
<sequence length="193" mass="22191">MSALFLLGFHGVPVSRAYRRPSQQEALRVFALFLSLQLALGHHEAYPAENDTRSKPQKRWRADERRNGAPELHQIQQVHHADADHGQQREGHDRLVQQNAWRKCRLGPDNGLQHRSAGDCQHGRFQAVDAGRKRQTTVGGDRGLDGSRDPNDDRRNVRFEMPNLRLQRNIERGAYAASCEFTHRPGKLFIRRH</sequence>
<evidence type="ECO:0000256" key="2">
    <source>
        <dbReference type="SAM" id="SignalP"/>
    </source>
</evidence>
<organism evidence="3">
    <name type="scientific">Anopheles marajoara</name>
    <dbReference type="NCBI Taxonomy" id="58244"/>
    <lineage>
        <taxon>Eukaryota</taxon>
        <taxon>Metazoa</taxon>
        <taxon>Ecdysozoa</taxon>
        <taxon>Arthropoda</taxon>
        <taxon>Hexapoda</taxon>
        <taxon>Insecta</taxon>
        <taxon>Pterygota</taxon>
        <taxon>Neoptera</taxon>
        <taxon>Endopterygota</taxon>
        <taxon>Diptera</taxon>
        <taxon>Nematocera</taxon>
        <taxon>Culicoidea</taxon>
        <taxon>Culicidae</taxon>
        <taxon>Anophelinae</taxon>
        <taxon>Anopheles</taxon>
    </lineage>
</organism>
<reference evidence="3" key="1">
    <citation type="submission" date="2018-01" db="EMBL/GenBank/DDBJ databases">
        <title>An insight into the sialome of Amazonian anophelines.</title>
        <authorList>
            <person name="Ribeiro J.M."/>
            <person name="Scarpassa V."/>
            <person name="Calvo E."/>
        </authorList>
    </citation>
    <scope>NUCLEOTIDE SEQUENCE</scope>
    <source>
        <tissue evidence="3">Salivary glands</tissue>
    </source>
</reference>
<proteinExistence type="predicted"/>
<feature type="region of interest" description="Disordered" evidence="1">
    <location>
        <begin position="129"/>
        <end position="155"/>
    </location>
</feature>
<feature type="compositionally biased region" description="Basic and acidic residues" evidence="1">
    <location>
        <begin position="142"/>
        <end position="155"/>
    </location>
</feature>
<dbReference type="AlphaFoldDB" id="A0A2M4C5U0"/>
<feature type="chain" id="PRO_5014824477" evidence="2">
    <location>
        <begin position="42"/>
        <end position="193"/>
    </location>
</feature>
<protein>
    <submittedName>
        <fullName evidence="3">Putative secreted protein</fullName>
    </submittedName>
</protein>
<name>A0A2M4C5U0_9DIPT</name>
<keyword evidence="2" id="KW-0732">Signal</keyword>